<dbReference type="Pfam" id="PF00535">
    <property type="entry name" value="Glycos_transf_2"/>
    <property type="match status" value="1"/>
</dbReference>
<gene>
    <name evidence="2" type="ORF">IRJ18_00765</name>
</gene>
<accession>A0ABR9XCA8</accession>
<organism evidence="2 3">
    <name type="scientific">Mucilaginibacter boryungensis</name>
    <dbReference type="NCBI Taxonomy" id="768480"/>
    <lineage>
        <taxon>Bacteria</taxon>
        <taxon>Pseudomonadati</taxon>
        <taxon>Bacteroidota</taxon>
        <taxon>Sphingobacteriia</taxon>
        <taxon>Sphingobacteriales</taxon>
        <taxon>Sphingobacteriaceae</taxon>
        <taxon>Mucilaginibacter</taxon>
    </lineage>
</organism>
<dbReference type="SUPFAM" id="SSF53448">
    <property type="entry name" value="Nucleotide-diphospho-sugar transferases"/>
    <property type="match status" value="1"/>
</dbReference>
<dbReference type="InterPro" id="IPR029044">
    <property type="entry name" value="Nucleotide-diphossugar_trans"/>
</dbReference>
<name>A0ABR9XCA8_9SPHI</name>
<dbReference type="PANTHER" id="PTHR22916">
    <property type="entry name" value="GLYCOSYLTRANSFERASE"/>
    <property type="match status" value="1"/>
</dbReference>
<evidence type="ECO:0000313" key="2">
    <source>
        <dbReference type="EMBL" id="MBE9664871.1"/>
    </source>
</evidence>
<dbReference type="Proteomes" id="UP000632774">
    <property type="component" value="Unassembled WGS sequence"/>
</dbReference>
<sequence>MTTITGKDNSHHEKISIIIVTLNAAADLQKCLDSIYAQRYPAIEIILMDGLSTDGTVDILKANNNRIACWKSEKDSGIYQAMNKALDYVTGDWVYFLGADDVLYDDFSTLAFMLKDHGIIYYANVNYQGQKYRGEVTAYQHAKGAVCHQAMIYPKEVFVDEHLRFDPKYKISADHVLNMQAWRKFRFVYHDLTLAFFNDTGVSTQYLDGAFERDKKKLIFKYHGFVTGMRYMIRLWKERNKPQNYKKIKPTND</sequence>
<proteinExistence type="predicted"/>
<dbReference type="Gene3D" id="3.90.550.10">
    <property type="entry name" value="Spore Coat Polysaccharide Biosynthesis Protein SpsA, Chain A"/>
    <property type="match status" value="1"/>
</dbReference>
<evidence type="ECO:0000313" key="3">
    <source>
        <dbReference type="Proteomes" id="UP000632774"/>
    </source>
</evidence>
<dbReference type="InterPro" id="IPR001173">
    <property type="entry name" value="Glyco_trans_2-like"/>
</dbReference>
<feature type="domain" description="Glycosyltransferase 2-like" evidence="1">
    <location>
        <begin position="16"/>
        <end position="129"/>
    </location>
</feature>
<comment type="caution">
    <text evidence="2">The sequence shown here is derived from an EMBL/GenBank/DDBJ whole genome shotgun (WGS) entry which is preliminary data.</text>
</comment>
<protein>
    <submittedName>
        <fullName evidence="2">Glycosyltransferase</fullName>
    </submittedName>
</protein>
<keyword evidence="3" id="KW-1185">Reference proteome</keyword>
<reference evidence="2 3" key="1">
    <citation type="submission" date="2020-10" db="EMBL/GenBank/DDBJ databases">
        <title>Mucilaginibacter mali sp. nov., isolated from rhizosphere soil of apple orchard.</title>
        <authorList>
            <person name="Lee J.-S."/>
            <person name="Kim H.S."/>
            <person name="Kim J.-S."/>
        </authorList>
    </citation>
    <scope>NUCLEOTIDE SEQUENCE [LARGE SCALE GENOMIC DNA]</scope>
    <source>
        <strain evidence="2 3">KCTC 23157</strain>
    </source>
</reference>
<dbReference type="RefSeq" id="WP_194104294.1">
    <property type="nucleotide sequence ID" value="NZ_JADFFM010000001.1"/>
</dbReference>
<dbReference type="PANTHER" id="PTHR22916:SF3">
    <property type="entry name" value="UDP-GLCNAC:BETAGAL BETA-1,3-N-ACETYLGLUCOSAMINYLTRANSFERASE-LIKE PROTEIN 1"/>
    <property type="match status" value="1"/>
</dbReference>
<dbReference type="CDD" id="cd06433">
    <property type="entry name" value="GT_2_WfgS_like"/>
    <property type="match status" value="1"/>
</dbReference>
<dbReference type="EMBL" id="JADFFM010000001">
    <property type="protein sequence ID" value="MBE9664871.1"/>
    <property type="molecule type" value="Genomic_DNA"/>
</dbReference>
<evidence type="ECO:0000259" key="1">
    <source>
        <dbReference type="Pfam" id="PF00535"/>
    </source>
</evidence>